<evidence type="ECO:0000313" key="1">
    <source>
        <dbReference type="EMBL" id="RCU50572.1"/>
    </source>
</evidence>
<proteinExistence type="predicted"/>
<dbReference type="AlphaFoldDB" id="A0A368NJ16"/>
<organism evidence="1 2">
    <name type="scientific">Corallincola holothuriorum</name>
    <dbReference type="NCBI Taxonomy" id="2282215"/>
    <lineage>
        <taxon>Bacteria</taxon>
        <taxon>Pseudomonadati</taxon>
        <taxon>Pseudomonadota</taxon>
        <taxon>Gammaproteobacteria</taxon>
        <taxon>Alteromonadales</taxon>
        <taxon>Psychromonadaceae</taxon>
        <taxon>Corallincola</taxon>
    </lineage>
</organism>
<evidence type="ECO:0000313" key="2">
    <source>
        <dbReference type="Proteomes" id="UP000252558"/>
    </source>
</evidence>
<name>A0A368NJ16_9GAMM</name>
<dbReference type="RefSeq" id="WP_114338060.1">
    <property type="nucleotide sequence ID" value="NZ_QPID01000004.1"/>
</dbReference>
<accession>A0A368NJ16</accession>
<dbReference type="EMBL" id="QPID01000004">
    <property type="protein sequence ID" value="RCU50572.1"/>
    <property type="molecule type" value="Genomic_DNA"/>
</dbReference>
<keyword evidence="2" id="KW-1185">Reference proteome</keyword>
<gene>
    <name evidence="1" type="ORF">DU002_09135</name>
</gene>
<reference evidence="1 2" key="1">
    <citation type="submission" date="2018-07" db="EMBL/GenBank/DDBJ databases">
        <title>Corallincola holothuriorum sp. nov., a new facultative anaerobe isolated from sea cucumber Apostichopus japonicus.</title>
        <authorList>
            <person name="Xia H."/>
        </authorList>
    </citation>
    <scope>NUCLEOTIDE SEQUENCE [LARGE SCALE GENOMIC DNA]</scope>
    <source>
        <strain evidence="1 2">C4</strain>
    </source>
</reference>
<dbReference type="Proteomes" id="UP000252558">
    <property type="component" value="Unassembled WGS sequence"/>
</dbReference>
<comment type="caution">
    <text evidence="1">The sequence shown here is derived from an EMBL/GenBank/DDBJ whole genome shotgun (WGS) entry which is preliminary data.</text>
</comment>
<protein>
    <submittedName>
        <fullName evidence="1">Uncharacterized protein</fullName>
    </submittedName>
</protein>
<dbReference type="OrthoDB" id="215765at2"/>
<sequence length="100" mass="11644">MEYLEPWEEYEKNHEAAAKELARELCPAHILYKVKASAVAYRCDCDDVLFKLSGFTHEYAVVHLTYSKETEPAYPSTELFESKEAWVTNCMLPDHEDYTC</sequence>